<accession>A0A316VQU2</accession>
<feature type="non-terminal residue" evidence="12">
    <location>
        <position position="499"/>
    </location>
</feature>
<dbReference type="Gene3D" id="3.30.1520.10">
    <property type="entry name" value="Phox-like domain"/>
    <property type="match status" value="1"/>
</dbReference>
<feature type="domain" description="PX" evidence="11">
    <location>
        <begin position="388"/>
        <end position="499"/>
    </location>
</feature>
<evidence type="ECO:0000256" key="2">
    <source>
        <dbReference type="ARBA" id="ARBA00004177"/>
    </source>
</evidence>
<dbReference type="AlphaFoldDB" id="A0A316VQU2"/>
<dbReference type="PANTHER" id="PTHR10555">
    <property type="entry name" value="SORTING NEXIN"/>
    <property type="match status" value="1"/>
</dbReference>
<dbReference type="Pfam" id="PF00787">
    <property type="entry name" value="PX"/>
    <property type="match status" value="1"/>
</dbReference>
<evidence type="ECO:0000256" key="1">
    <source>
        <dbReference type="ARBA" id="ARBA00004148"/>
    </source>
</evidence>
<feature type="region of interest" description="Disordered" evidence="10">
    <location>
        <begin position="226"/>
        <end position="267"/>
    </location>
</feature>
<evidence type="ECO:0000256" key="5">
    <source>
        <dbReference type="ARBA" id="ARBA00022753"/>
    </source>
</evidence>
<feature type="compositionally biased region" description="Polar residues" evidence="10">
    <location>
        <begin position="229"/>
        <end position="262"/>
    </location>
</feature>
<dbReference type="PROSITE" id="PS50195">
    <property type="entry name" value="PX"/>
    <property type="match status" value="1"/>
</dbReference>
<feature type="compositionally biased region" description="Basic and acidic residues" evidence="10">
    <location>
        <begin position="64"/>
        <end position="95"/>
    </location>
</feature>
<name>A0A316VQU2_9BASI</name>
<keyword evidence="13" id="KW-1185">Reference proteome</keyword>
<dbReference type="InterPro" id="IPR001683">
    <property type="entry name" value="PX_dom"/>
</dbReference>
<dbReference type="PANTHER" id="PTHR10555:SF170">
    <property type="entry name" value="FI18122P1"/>
    <property type="match status" value="1"/>
</dbReference>
<protein>
    <recommendedName>
        <fullName evidence="8">Endosomal/vacuolar adapter protein YPT35</fullName>
    </recommendedName>
    <alternativeName>
        <fullName evidence="9">PX domain-containing protein YPT35</fullName>
    </alternativeName>
</protein>
<dbReference type="GO" id="GO:0010008">
    <property type="term" value="C:endosome membrane"/>
    <property type="evidence" value="ECO:0007669"/>
    <property type="project" value="UniProtKB-SubCell"/>
</dbReference>
<evidence type="ECO:0000256" key="8">
    <source>
        <dbReference type="ARBA" id="ARBA00033774"/>
    </source>
</evidence>
<comment type="similarity">
    <text evidence="3">Belongs to the YPT35 family.</text>
</comment>
<keyword evidence="4" id="KW-0926">Vacuole</keyword>
<organism evidence="12 13">
    <name type="scientific">Ceraceosorus guamensis</name>
    <dbReference type="NCBI Taxonomy" id="1522189"/>
    <lineage>
        <taxon>Eukaryota</taxon>
        <taxon>Fungi</taxon>
        <taxon>Dikarya</taxon>
        <taxon>Basidiomycota</taxon>
        <taxon>Ustilaginomycotina</taxon>
        <taxon>Exobasidiomycetes</taxon>
        <taxon>Ceraceosorales</taxon>
        <taxon>Ceraceosoraceae</taxon>
        <taxon>Ceraceosorus</taxon>
    </lineage>
</organism>
<comment type="subcellular location">
    <subcellularLocation>
        <location evidence="2">Endosome</location>
    </subcellularLocation>
    <subcellularLocation>
        <location evidence="1">Vacuole membrane</location>
        <topology evidence="1">Peripheral membrane protein</topology>
    </subcellularLocation>
</comment>
<evidence type="ECO:0000256" key="6">
    <source>
        <dbReference type="ARBA" id="ARBA00023136"/>
    </source>
</evidence>
<feature type="compositionally biased region" description="Polar residues" evidence="10">
    <location>
        <begin position="352"/>
        <end position="373"/>
    </location>
</feature>
<proteinExistence type="inferred from homology"/>
<keyword evidence="6" id="KW-0472">Membrane</keyword>
<comment type="function">
    <text evidence="7">Recruits the lipid transfer protein VPS13 to endosomal and vacuolar membranes.</text>
</comment>
<dbReference type="EMBL" id="KZ819433">
    <property type="protein sequence ID" value="PWN40029.1"/>
    <property type="molecule type" value="Genomic_DNA"/>
</dbReference>
<dbReference type="OrthoDB" id="10254720at2759"/>
<dbReference type="Proteomes" id="UP000245783">
    <property type="component" value="Unassembled WGS sequence"/>
</dbReference>
<evidence type="ECO:0000256" key="9">
    <source>
        <dbReference type="ARBA" id="ARBA00033785"/>
    </source>
</evidence>
<evidence type="ECO:0000313" key="13">
    <source>
        <dbReference type="Proteomes" id="UP000245783"/>
    </source>
</evidence>
<dbReference type="InterPro" id="IPR036871">
    <property type="entry name" value="PX_dom_sf"/>
</dbReference>
<dbReference type="STRING" id="1522189.A0A316VQU2"/>
<evidence type="ECO:0000313" key="12">
    <source>
        <dbReference type="EMBL" id="PWN40029.1"/>
    </source>
</evidence>
<evidence type="ECO:0000259" key="11">
    <source>
        <dbReference type="PROSITE" id="PS50195"/>
    </source>
</evidence>
<dbReference type="InParanoid" id="A0A316VQU2"/>
<evidence type="ECO:0000256" key="7">
    <source>
        <dbReference type="ARBA" id="ARBA00033728"/>
    </source>
</evidence>
<dbReference type="CDD" id="cd07280">
    <property type="entry name" value="PX_YPT35"/>
    <property type="match status" value="1"/>
</dbReference>
<dbReference type="SUPFAM" id="SSF64268">
    <property type="entry name" value="PX domain"/>
    <property type="match status" value="1"/>
</dbReference>
<dbReference type="GO" id="GO:0005774">
    <property type="term" value="C:vacuolar membrane"/>
    <property type="evidence" value="ECO:0007669"/>
    <property type="project" value="UniProtKB-SubCell"/>
</dbReference>
<evidence type="ECO:0000256" key="4">
    <source>
        <dbReference type="ARBA" id="ARBA00022554"/>
    </source>
</evidence>
<feature type="region of interest" description="Disordered" evidence="10">
    <location>
        <begin position="306"/>
        <end position="384"/>
    </location>
</feature>
<dbReference type="GO" id="GO:0032266">
    <property type="term" value="F:phosphatidylinositol-3-phosphate binding"/>
    <property type="evidence" value="ECO:0007669"/>
    <property type="project" value="InterPro"/>
</dbReference>
<reference evidence="12 13" key="1">
    <citation type="journal article" date="2018" name="Mol. Biol. Evol.">
        <title>Broad Genomic Sampling Reveals a Smut Pathogenic Ancestry of the Fungal Clade Ustilaginomycotina.</title>
        <authorList>
            <person name="Kijpornyongpan T."/>
            <person name="Mondo S.J."/>
            <person name="Barry K."/>
            <person name="Sandor L."/>
            <person name="Lee J."/>
            <person name="Lipzen A."/>
            <person name="Pangilinan J."/>
            <person name="LaButti K."/>
            <person name="Hainaut M."/>
            <person name="Henrissat B."/>
            <person name="Grigoriev I.V."/>
            <person name="Spatafora J.W."/>
            <person name="Aime M.C."/>
        </authorList>
    </citation>
    <scope>NUCLEOTIDE SEQUENCE [LARGE SCALE GENOMIC DNA]</scope>
    <source>
        <strain evidence="12 13">MCA 4658</strain>
    </source>
</reference>
<dbReference type="RefSeq" id="XP_025367189.1">
    <property type="nucleotide sequence ID" value="XM_025514674.1"/>
</dbReference>
<dbReference type="GeneID" id="37036544"/>
<feature type="compositionally biased region" description="Low complexity" evidence="10">
    <location>
        <begin position="134"/>
        <end position="150"/>
    </location>
</feature>
<sequence length="499" mass="54169">MTLASSSSPQGDLAADILLATSESFILQAPRNPSSDVPNTFFDRSDTLAQRLSNPRAKLQRIYSGREEQEEGRQEREREREREHQHEHEHDDHLPSSRLRLAPSVLDLHAPGGSSRSPTPVQVIRADGSATPITSATPWSSASLSSPWSSEATTHGMESVASPGLLAARALLALPRPGRVSHDGAWHNDVDIASHGTLVRDAAPPEWFAHSFPELDRLQVDRADEPQMDETQVGSSSRQDSTSPRTDETQAGSSARQNSSAPQVRLAQATDSPFVPTLRSAAAAPVAPQLSRTTSSTVRLYGNARAARSATGDVTRENIDDRDDDDDHVSWVMSEDDVGDGSNASSLASLAPTSTRTQGDASSLASSAPTGTRSHSEESHHRARGRCFARDVHVAGWRTVGSRARGHVIYKVRIETHAGTSLTIFRRFSAFVALRSQLIEALPQHAQALPSLPSRGSGILHKYGAQHLEERRVGLQHWLTAVLLDSMWGNVEAAREWCI</sequence>
<gene>
    <name evidence="12" type="ORF">IE81DRAFT_325961</name>
</gene>
<dbReference type="InterPro" id="IPR037917">
    <property type="entry name" value="Ypt35_PX"/>
</dbReference>
<evidence type="ECO:0000256" key="3">
    <source>
        <dbReference type="ARBA" id="ARBA00007426"/>
    </source>
</evidence>
<evidence type="ECO:0000256" key="10">
    <source>
        <dbReference type="SAM" id="MobiDB-lite"/>
    </source>
</evidence>
<keyword evidence="5" id="KW-0967">Endosome</keyword>
<feature type="region of interest" description="Disordered" evidence="10">
    <location>
        <begin position="130"/>
        <end position="156"/>
    </location>
</feature>
<feature type="region of interest" description="Disordered" evidence="10">
    <location>
        <begin position="62"/>
        <end position="98"/>
    </location>
</feature>